<keyword evidence="2" id="KW-1185">Reference proteome</keyword>
<sequence>MMKGFAKLNPYLSLTRQFINDTTNDNEPITNVYGANFVQVPIYKRRAKIPLN</sequence>
<dbReference type="Proteomes" id="UP000003835">
    <property type="component" value="Unassembled WGS sequence"/>
</dbReference>
<name>B4VNH3_9CYAN</name>
<proteinExistence type="predicted"/>
<dbReference type="HOGENOM" id="CLU_3078723_0_0_3"/>
<evidence type="ECO:0000313" key="1">
    <source>
        <dbReference type="EMBL" id="EDX76474.1"/>
    </source>
</evidence>
<gene>
    <name evidence="1" type="ORF">MC7420_4730</name>
</gene>
<protein>
    <submittedName>
        <fullName evidence="1">Uncharacterized protein</fullName>
    </submittedName>
</protein>
<reference evidence="1 2" key="1">
    <citation type="submission" date="2008-07" db="EMBL/GenBank/DDBJ databases">
        <authorList>
            <person name="Tandeau de Marsac N."/>
            <person name="Ferriera S."/>
            <person name="Johnson J."/>
            <person name="Kravitz S."/>
            <person name="Beeson K."/>
            <person name="Sutton G."/>
            <person name="Rogers Y.-H."/>
            <person name="Friedman R."/>
            <person name="Frazier M."/>
            <person name="Venter J.C."/>
        </authorList>
    </citation>
    <scope>NUCLEOTIDE SEQUENCE [LARGE SCALE GENOMIC DNA]</scope>
    <source>
        <strain evidence="1 2">PCC 7420</strain>
    </source>
</reference>
<dbReference type="AlphaFoldDB" id="B4VNH3"/>
<accession>B4VNH3</accession>
<dbReference type="EMBL" id="DS989846">
    <property type="protein sequence ID" value="EDX76474.1"/>
    <property type="molecule type" value="Genomic_DNA"/>
</dbReference>
<organism evidence="1 2">
    <name type="scientific">Coleofasciculus chthonoplastes PCC 7420</name>
    <dbReference type="NCBI Taxonomy" id="118168"/>
    <lineage>
        <taxon>Bacteria</taxon>
        <taxon>Bacillati</taxon>
        <taxon>Cyanobacteriota</taxon>
        <taxon>Cyanophyceae</taxon>
        <taxon>Coleofasciculales</taxon>
        <taxon>Coleofasciculaceae</taxon>
        <taxon>Coleofasciculus</taxon>
    </lineage>
</organism>
<evidence type="ECO:0000313" key="2">
    <source>
        <dbReference type="Proteomes" id="UP000003835"/>
    </source>
</evidence>